<dbReference type="Pfam" id="PF07715">
    <property type="entry name" value="Plug"/>
    <property type="match status" value="1"/>
</dbReference>
<dbReference type="Proteomes" id="UP000245999">
    <property type="component" value="Chromosome"/>
</dbReference>
<dbReference type="GO" id="GO:0009279">
    <property type="term" value="C:cell outer membrane"/>
    <property type="evidence" value="ECO:0007669"/>
    <property type="project" value="UniProtKB-SubCell"/>
</dbReference>
<evidence type="ECO:0000256" key="6">
    <source>
        <dbReference type="ARBA" id="ARBA00023136"/>
    </source>
</evidence>
<protein>
    <submittedName>
        <fullName evidence="12">SusC/RagA family TonB-linked outer membrane protein</fullName>
    </submittedName>
</protein>
<sequence length="1098" mass="120159">MLKHLSTLKQSFVSEKNRLLTFIFLIAFSFPAVSSFRSSFFFTLIPFSMQTFLLNSNWCRASLLAVGASVAVPAARAAAHGAPIFRYVDSTVKGQITDDKGSPLPGATVVVKGSVGVGVSADADGRFTLTLPTGNETLVISSVGYVAQEIALGGRTTLSVKLVTDNKALDEVVVVGYGTQKRSDLTGAVGSVTAKELTERPVINVGQGLQGRVAGVSVALNSGQPGAGNPVIRIRGYGSINAGNNPLIVVDGVFWTSGINSINPNDIANIEVLKDASATAIYGSQGSNGVIIITTKRGKEGSQVSYDAFVSVSHIARKLSVLDAKGFLATEDLGYQNVQKFDPAGWAAGKYVNKNPMIKRRALANPNDPHRLFDENLNPLYDTDWQDATTQTGVTQNHNLSFSGGNDKLTYGLYLNYANAQGTIINTYQKRYNARLVIDNQVQKWLKVGATINYSNINESIGNDFTGGNNIPRMMIEMPSIFPTKYLDGTYAKRQDYPDMESGDNPVAIAQQDQELRSRQIFSGNGYASFTILPSLNFRSVLGTTIESRNDPSFASTLIQLRGQQGYASLNTFNSTALQWQNYLTFNKQISENGTLNVVAGVDARRFNSLSNGASTTLLVDNAYNYYNLGVGSTPNPPSSDYQADQFFSLFARANYNYKNRYLLTGTIRRDGSSRFGADNKSAVFPSAAVAWRISEEDFLKDNSIISDLKLRFGYGRTGNSGPDFGNYVSQSFLGTSSYVFNGNRTNGIAINSLGNPTLKWETADQFDLGLNVGLLQNRITLEADIYQRTTNNLLLNAPVPRSSGYGSIPSNIGSVRNRGLELALNTVNVQTTDFTWNTTFNISFLQNRILALGAANDDIFPGPNFLNQTNVLRVGQPVGSFFGLERLGTWSTAEADQALKYNRLPGDLKFKDQNGDGQINDQDRVLLGKNIPTGFGTFINNFRYKNFDLLVDLQFTYGNSVMNLTEHSAQDRTGQANSYTRALTDAWTPDNQNTSIAQVRPSYLSYDTRIDSYKVENGSFIRGRNASFGYNFNNALTKRAGLTRLRVYVAAQNYFLITKYFGYDPETSTFNNAFSQGIQFFDYPKARSFTAGLNVSF</sequence>
<evidence type="ECO:0000256" key="4">
    <source>
        <dbReference type="ARBA" id="ARBA00022692"/>
    </source>
</evidence>
<evidence type="ECO:0000313" key="13">
    <source>
        <dbReference type="Proteomes" id="UP000245999"/>
    </source>
</evidence>
<dbReference type="SUPFAM" id="SSF49464">
    <property type="entry name" value="Carboxypeptidase regulatory domain-like"/>
    <property type="match status" value="1"/>
</dbReference>
<dbReference type="NCBIfam" id="TIGR04057">
    <property type="entry name" value="SusC_RagA_signa"/>
    <property type="match status" value="1"/>
</dbReference>
<dbReference type="InterPro" id="IPR000531">
    <property type="entry name" value="Beta-barrel_TonB"/>
</dbReference>
<proteinExistence type="inferred from homology"/>
<dbReference type="EMBL" id="CP029145">
    <property type="protein sequence ID" value="AWM35170.1"/>
    <property type="molecule type" value="Genomic_DNA"/>
</dbReference>
<dbReference type="SUPFAM" id="SSF56935">
    <property type="entry name" value="Porins"/>
    <property type="match status" value="1"/>
</dbReference>
<keyword evidence="5 9" id="KW-0798">TonB box</keyword>
<dbReference type="Gene3D" id="2.40.170.20">
    <property type="entry name" value="TonB-dependent receptor, beta-barrel domain"/>
    <property type="match status" value="1"/>
</dbReference>
<evidence type="ECO:0000259" key="11">
    <source>
        <dbReference type="Pfam" id="PF07715"/>
    </source>
</evidence>
<feature type="domain" description="TonB-dependent receptor-like beta-barrel" evidence="10">
    <location>
        <begin position="451"/>
        <end position="902"/>
    </location>
</feature>
<dbReference type="Pfam" id="PF00593">
    <property type="entry name" value="TonB_dep_Rec_b-barrel"/>
    <property type="match status" value="1"/>
</dbReference>
<keyword evidence="13" id="KW-1185">Reference proteome</keyword>
<dbReference type="AlphaFoldDB" id="A0A2Z3H2C8"/>
<accession>A0A2Z3H2C8</accession>
<dbReference type="KEGG" id="hnv:DDQ68_21820"/>
<comment type="subcellular location">
    <subcellularLocation>
        <location evidence="1 8">Cell outer membrane</location>
        <topology evidence="1 8">Multi-pass membrane protein</topology>
    </subcellularLocation>
</comment>
<comment type="similarity">
    <text evidence="8 9">Belongs to the TonB-dependent receptor family.</text>
</comment>
<evidence type="ECO:0000256" key="5">
    <source>
        <dbReference type="ARBA" id="ARBA00023077"/>
    </source>
</evidence>
<evidence type="ECO:0000256" key="2">
    <source>
        <dbReference type="ARBA" id="ARBA00022448"/>
    </source>
</evidence>
<name>A0A2Z3H2C8_9BACT</name>
<keyword evidence="4 8" id="KW-0812">Transmembrane</keyword>
<dbReference type="Pfam" id="PF13715">
    <property type="entry name" value="CarbopepD_reg_2"/>
    <property type="match status" value="1"/>
</dbReference>
<dbReference type="InterPro" id="IPR012910">
    <property type="entry name" value="Plug_dom"/>
</dbReference>
<evidence type="ECO:0000256" key="9">
    <source>
        <dbReference type="RuleBase" id="RU003357"/>
    </source>
</evidence>
<dbReference type="InterPro" id="IPR036942">
    <property type="entry name" value="Beta-barrel_TonB_sf"/>
</dbReference>
<dbReference type="Gene3D" id="2.60.40.1120">
    <property type="entry name" value="Carboxypeptidase-like, regulatory domain"/>
    <property type="match status" value="1"/>
</dbReference>
<evidence type="ECO:0000256" key="8">
    <source>
        <dbReference type="PROSITE-ProRule" id="PRU01360"/>
    </source>
</evidence>
<dbReference type="Gene3D" id="2.170.130.10">
    <property type="entry name" value="TonB-dependent receptor, plug domain"/>
    <property type="match status" value="1"/>
</dbReference>
<keyword evidence="6 8" id="KW-0472">Membrane</keyword>
<feature type="domain" description="TonB-dependent receptor plug" evidence="11">
    <location>
        <begin position="183"/>
        <end position="290"/>
    </location>
</feature>
<organism evidence="12 13">
    <name type="scientific">Hymenobacter nivis</name>
    <dbReference type="NCBI Taxonomy" id="1850093"/>
    <lineage>
        <taxon>Bacteria</taxon>
        <taxon>Pseudomonadati</taxon>
        <taxon>Bacteroidota</taxon>
        <taxon>Cytophagia</taxon>
        <taxon>Cytophagales</taxon>
        <taxon>Hymenobacteraceae</taxon>
        <taxon>Hymenobacter</taxon>
    </lineage>
</organism>
<dbReference type="NCBIfam" id="TIGR04056">
    <property type="entry name" value="OMP_RagA_SusC"/>
    <property type="match status" value="1"/>
</dbReference>
<dbReference type="InterPro" id="IPR008969">
    <property type="entry name" value="CarboxyPept-like_regulatory"/>
</dbReference>
<keyword evidence="2 8" id="KW-0813">Transport</keyword>
<reference evidence="13" key="1">
    <citation type="submission" date="2018-04" db="EMBL/GenBank/DDBJ databases">
        <title>Complete genome of Antarctic heterotrophic bacterium Hymenobacter nivis.</title>
        <authorList>
            <person name="Terashima M."/>
        </authorList>
    </citation>
    <scope>NUCLEOTIDE SEQUENCE [LARGE SCALE GENOMIC DNA]</scope>
    <source>
        <strain evidence="13">NBRC 111535</strain>
    </source>
</reference>
<dbReference type="InterPro" id="IPR023996">
    <property type="entry name" value="TonB-dep_OMP_SusC/RagA"/>
</dbReference>
<dbReference type="InterPro" id="IPR039426">
    <property type="entry name" value="TonB-dep_rcpt-like"/>
</dbReference>
<dbReference type="InterPro" id="IPR037066">
    <property type="entry name" value="Plug_dom_sf"/>
</dbReference>
<evidence type="ECO:0000313" key="12">
    <source>
        <dbReference type="EMBL" id="AWM35170.1"/>
    </source>
</evidence>
<keyword evidence="7 8" id="KW-0998">Cell outer membrane</keyword>
<dbReference type="PROSITE" id="PS52016">
    <property type="entry name" value="TONB_DEPENDENT_REC_3"/>
    <property type="match status" value="1"/>
</dbReference>
<evidence type="ECO:0000256" key="7">
    <source>
        <dbReference type="ARBA" id="ARBA00023237"/>
    </source>
</evidence>
<dbReference type="FunFam" id="2.170.130.10:FF:000008">
    <property type="entry name" value="SusC/RagA family TonB-linked outer membrane protein"/>
    <property type="match status" value="1"/>
</dbReference>
<keyword evidence="3 8" id="KW-1134">Transmembrane beta strand</keyword>
<evidence type="ECO:0000259" key="10">
    <source>
        <dbReference type="Pfam" id="PF00593"/>
    </source>
</evidence>
<gene>
    <name evidence="12" type="ORF">DDQ68_21820</name>
</gene>
<evidence type="ECO:0000256" key="1">
    <source>
        <dbReference type="ARBA" id="ARBA00004571"/>
    </source>
</evidence>
<dbReference type="InterPro" id="IPR023997">
    <property type="entry name" value="TonB-dep_OMP_SusC/RagA_CS"/>
</dbReference>
<evidence type="ECO:0000256" key="3">
    <source>
        <dbReference type="ARBA" id="ARBA00022452"/>
    </source>
</evidence>
<dbReference type="OrthoDB" id="9768177at2"/>